<dbReference type="SUPFAM" id="SSF160246">
    <property type="entry name" value="EspE N-terminal domain-like"/>
    <property type="match status" value="2"/>
</dbReference>
<evidence type="ECO:0000313" key="2">
    <source>
        <dbReference type="Proteomes" id="UP001139319"/>
    </source>
</evidence>
<gene>
    <name evidence="1" type="ORF">M6D89_05985</name>
</gene>
<sequence>MTATFFGQYLQIKGVVSADQLHQALQYQARHNQSLGQLAQKQGLLNAEQCQQLNMQQRSADIFFGQLATHLGWLHESQVDKLLAEQREAHVNLGQALLDTGALSEPQLHTTLADYHYWRNRQMRECSQRVAESVFAVQVGGFTDILERQLARSLGVVAHTDYVMSRRPRVLPQWCWQLADEQGRALVAIEPAPSLLLAFESQQNTRLGCGHLYPEDFFDQLMQQLAEELSGQCSIIEPETSRLCGPAQESLCVGYSVQGDPLQVYFCAA</sequence>
<dbReference type="Proteomes" id="UP001139319">
    <property type="component" value="Unassembled WGS sequence"/>
</dbReference>
<comment type="caution">
    <text evidence="1">The sequence shown here is derived from an EMBL/GenBank/DDBJ whole genome shotgun (WGS) entry which is preliminary data.</text>
</comment>
<protein>
    <submittedName>
        <fullName evidence="1">Uncharacterized protein</fullName>
    </submittedName>
</protein>
<dbReference type="EMBL" id="JAMFTH010000001">
    <property type="protein sequence ID" value="MCP8898847.1"/>
    <property type="molecule type" value="Genomic_DNA"/>
</dbReference>
<dbReference type="InterPro" id="IPR037257">
    <property type="entry name" value="T2SS_E_N_sf"/>
</dbReference>
<organism evidence="1 2">
    <name type="scientific">Gilvimarinus xylanilyticus</name>
    <dbReference type="NCBI Taxonomy" id="2944139"/>
    <lineage>
        <taxon>Bacteria</taxon>
        <taxon>Pseudomonadati</taxon>
        <taxon>Pseudomonadota</taxon>
        <taxon>Gammaproteobacteria</taxon>
        <taxon>Cellvibrionales</taxon>
        <taxon>Cellvibrionaceae</taxon>
        <taxon>Gilvimarinus</taxon>
    </lineage>
</organism>
<name>A0A9X2I4N2_9GAMM</name>
<evidence type="ECO:0000313" key="1">
    <source>
        <dbReference type="EMBL" id="MCP8898847.1"/>
    </source>
</evidence>
<accession>A0A9X2I4N2</accession>
<reference evidence="1" key="1">
    <citation type="submission" date="2022-05" db="EMBL/GenBank/DDBJ databases">
        <authorList>
            <person name="Sun H.-N."/>
        </authorList>
    </citation>
    <scope>NUCLEOTIDE SEQUENCE</scope>
    <source>
        <strain evidence="1">HB14</strain>
    </source>
</reference>
<proteinExistence type="predicted"/>
<reference evidence="1" key="2">
    <citation type="submission" date="2023-01" db="EMBL/GenBank/DDBJ databases">
        <title>Gilvimarinus xylanilyticus HB14 isolated from Caulerpa lentillifera aquaculture base in Hainan, China.</title>
        <authorList>
            <person name="Zhang Y.-J."/>
        </authorList>
    </citation>
    <scope>NUCLEOTIDE SEQUENCE</scope>
    <source>
        <strain evidence="1">HB14</strain>
    </source>
</reference>
<dbReference type="RefSeq" id="WP_253967114.1">
    <property type="nucleotide sequence ID" value="NZ_JAMFTH010000001.1"/>
</dbReference>
<dbReference type="AlphaFoldDB" id="A0A9X2I4N2"/>
<keyword evidence="2" id="KW-1185">Reference proteome</keyword>